<dbReference type="InterPro" id="IPR011051">
    <property type="entry name" value="RmlC_Cupin_sf"/>
</dbReference>
<reference evidence="5 6" key="1">
    <citation type="submission" date="2015-09" db="EMBL/GenBank/DDBJ databases">
        <authorList>
            <consortium name="Pathogen Informatics"/>
        </authorList>
    </citation>
    <scope>NUCLEOTIDE SEQUENCE [LARGE SCALE GENOMIC DNA]</scope>
    <source>
        <strain evidence="5 6">2789STDY5834856</strain>
    </source>
</reference>
<dbReference type="SMART" id="SM00342">
    <property type="entry name" value="HTH_ARAC"/>
    <property type="match status" value="1"/>
</dbReference>
<dbReference type="InterPro" id="IPR018060">
    <property type="entry name" value="HTH_AraC"/>
</dbReference>
<dbReference type="GO" id="GO:0003700">
    <property type="term" value="F:DNA-binding transcription factor activity"/>
    <property type="evidence" value="ECO:0007669"/>
    <property type="project" value="InterPro"/>
</dbReference>
<dbReference type="Proteomes" id="UP000095594">
    <property type="component" value="Unassembled WGS sequence"/>
</dbReference>
<proteinExistence type="predicted"/>
<dbReference type="InterPro" id="IPR009057">
    <property type="entry name" value="Homeodomain-like_sf"/>
</dbReference>
<dbReference type="Gene3D" id="1.10.10.60">
    <property type="entry name" value="Homeodomain-like"/>
    <property type="match status" value="2"/>
</dbReference>
<dbReference type="InterPro" id="IPR014710">
    <property type="entry name" value="RmlC-like_jellyroll"/>
</dbReference>
<dbReference type="InterPro" id="IPR018062">
    <property type="entry name" value="HTH_AraC-typ_CS"/>
</dbReference>
<evidence type="ECO:0000313" key="6">
    <source>
        <dbReference type="Proteomes" id="UP000095594"/>
    </source>
</evidence>
<dbReference type="PANTHER" id="PTHR43280">
    <property type="entry name" value="ARAC-FAMILY TRANSCRIPTIONAL REGULATOR"/>
    <property type="match status" value="1"/>
</dbReference>
<feature type="domain" description="HTH araC/xylS-type" evidence="4">
    <location>
        <begin position="199"/>
        <end position="297"/>
    </location>
</feature>
<evidence type="ECO:0000256" key="3">
    <source>
        <dbReference type="ARBA" id="ARBA00023163"/>
    </source>
</evidence>
<sequence>MVDVQESDQVIKVFNVGDTVYFEYKNEYEPFEKIGEPWINDPHNICTYCDQFSTGNGVIGRHWHESLEIIYMVQGSIEVTTANGNILVGDGEAIVIGGTTLHGIKSISSSGNHQCLHIKYDFLLKYLNRDDFTLKIFKISNISKFLFYYENVIKHIEVNNYISQMKYKANLLLLLTTIVEDENYAKENIVTSNFNDTINKIIYYINFNYKENITLNYVAEKFNYTPQNISILFKKCLGKTFHKYLTEIRLENAVHLLLNSDKKVIDISLECGFPNEMAFINKFKLKYNMTPNAYRKNKSK</sequence>
<dbReference type="OrthoDB" id="253601at2"/>
<dbReference type="EMBL" id="CYZX01000016">
    <property type="protein sequence ID" value="CUO79218.1"/>
    <property type="molecule type" value="Genomic_DNA"/>
</dbReference>
<keyword evidence="3" id="KW-0804">Transcription</keyword>
<dbReference type="SUPFAM" id="SSF46689">
    <property type="entry name" value="Homeodomain-like"/>
    <property type="match status" value="2"/>
</dbReference>
<dbReference type="CDD" id="cd02208">
    <property type="entry name" value="cupin_RmlC-like"/>
    <property type="match status" value="1"/>
</dbReference>
<dbReference type="Pfam" id="PF12833">
    <property type="entry name" value="HTH_18"/>
    <property type="match status" value="1"/>
</dbReference>
<accession>A0A174I1H8</accession>
<evidence type="ECO:0000313" key="5">
    <source>
        <dbReference type="EMBL" id="CUO79218.1"/>
    </source>
</evidence>
<dbReference type="PANTHER" id="PTHR43280:SF34">
    <property type="entry name" value="ARAC-FAMILY TRANSCRIPTIONAL REGULATOR"/>
    <property type="match status" value="1"/>
</dbReference>
<dbReference type="Pfam" id="PF07883">
    <property type="entry name" value="Cupin_2"/>
    <property type="match status" value="1"/>
</dbReference>
<protein>
    <submittedName>
        <fullName evidence="5">AraC family transcriptional regulator</fullName>
    </submittedName>
</protein>
<dbReference type="SUPFAM" id="SSF51182">
    <property type="entry name" value="RmlC-like cupins"/>
    <property type="match status" value="1"/>
</dbReference>
<dbReference type="PROSITE" id="PS00041">
    <property type="entry name" value="HTH_ARAC_FAMILY_1"/>
    <property type="match status" value="1"/>
</dbReference>
<keyword evidence="2" id="KW-0238">DNA-binding</keyword>
<gene>
    <name evidence="5" type="primary">melR_3</name>
    <name evidence="5" type="ORF">ERS852471_02313</name>
</gene>
<dbReference type="PROSITE" id="PS01124">
    <property type="entry name" value="HTH_ARAC_FAMILY_2"/>
    <property type="match status" value="1"/>
</dbReference>
<dbReference type="InterPro" id="IPR013096">
    <property type="entry name" value="Cupin_2"/>
</dbReference>
<evidence type="ECO:0000259" key="4">
    <source>
        <dbReference type="PROSITE" id="PS01124"/>
    </source>
</evidence>
<dbReference type="AlphaFoldDB" id="A0A174I1H8"/>
<dbReference type="Gene3D" id="2.60.120.10">
    <property type="entry name" value="Jelly Rolls"/>
    <property type="match status" value="1"/>
</dbReference>
<organism evidence="5 6">
    <name type="scientific">Clostridium disporicum</name>
    <dbReference type="NCBI Taxonomy" id="84024"/>
    <lineage>
        <taxon>Bacteria</taxon>
        <taxon>Bacillati</taxon>
        <taxon>Bacillota</taxon>
        <taxon>Clostridia</taxon>
        <taxon>Eubacteriales</taxon>
        <taxon>Clostridiaceae</taxon>
        <taxon>Clostridium</taxon>
    </lineage>
</organism>
<name>A0A174I1H8_9CLOT</name>
<evidence type="ECO:0000256" key="1">
    <source>
        <dbReference type="ARBA" id="ARBA00023015"/>
    </source>
</evidence>
<evidence type="ECO:0000256" key="2">
    <source>
        <dbReference type="ARBA" id="ARBA00023125"/>
    </source>
</evidence>
<keyword evidence="1" id="KW-0805">Transcription regulation</keyword>
<dbReference type="GO" id="GO:0043565">
    <property type="term" value="F:sequence-specific DNA binding"/>
    <property type="evidence" value="ECO:0007669"/>
    <property type="project" value="InterPro"/>
</dbReference>
<dbReference type="RefSeq" id="WP_055266717.1">
    <property type="nucleotide sequence ID" value="NZ_CABIXQ010000016.1"/>
</dbReference>